<evidence type="ECO:0000313" key="3">
    <source>
        <dbReference type="Proteomes" id="UP000229749"/>
    </source>
</evidence>
<protein>
    <submittedName>
        <fullName evidence="2">Uncharacterized protein</fullName>
    </submittedName>
</protein>
<comment type="caution">
    <text evidence="2">The sequence shown here is derived from an EMBL/GenBank/DDBJ whole genome shotgun (WGS) entry which is preliminary data.</text>
</comment>
<organism evidence="2 3">
    <name type="scientific">Candidatus Uhrbacteria bacterium CG_4_9_14_3_um_filter_36_7</name>
    <dbReference type="NCBI Taxonomy" id="1975033"/>
    <lineage>
        <taxon>Bacteria</taxon>
        <taxon>Candidatus Uhriibacteriota</taxon>
    </lineage>
</organism>
<name>A0A2M7XH85_9BACT</name>
<evidence type="ECO:0000313" key="2">
    <source>
        <dbReference type="EMBL" id="PJA47250.1"/>
    </source>
</evidence>
<feature type="coiled-coil region" evidence="1">
    <location>
        <begin position="58"/>
        <end position="85"/>
    </location>
</feature>
<dbReference type="Proteomes" id="UP000229749">
    <property type="component" value="Unassembled WGS sequence"/>
</dbReference>
<evidence type="ECO:0000256" key="1">
    <source>
        <dbReference type="SAM" id="Coils"/>
    </source>
</evidence>
<gene>
    <name evidence="2" type="ORF">CO172_02390</name>
</gene>
<dbReference type="AlphaFoldDB" id="A0A2M7XH85"/>
<proteinExistence type="predicted"/>
<keyword evidence="1" id="KW-0175">Coiled coil</keyword>
<dbReference type="EMBL" id="PFWS01000036">
    <property type="protein sequence ID" value="PJA47250.1"/>
    <property type="molecule type" value="Genomic_DNA"/>
</dbReference>
<sequence>MVPESAQALRLHTEIALKQALESVQEDDRKQVDFLVIGADTKLETPIPEIRSEHKRAVETAELILDAIQATMKEYQLDLSQLLNKTGRPIELSSGRLRDLRMFEDCPKFVSFLKEKYGTGIEFWEAYEDDLEKETREKMGAEGPDEIARRTHDYLRVVTNAMKSYHSLHPGRRVMVWVEGHYDNLSPYLKQATGMKRTDYLPIDHGAGVAIHVARDQKVTAQIQGLSYDLSLA</sequence>
<reference evidence="3" key="1">
    <citation type="submission" date="2017-09" db="EMBL/GenBank/DDBJ databases">
        <title>Depth-based differentiation of microbial function through sediment-hosted aquifers and enrichment of novel symbionts in the deep terrestrial subsurface.</title>
        <authorList>
            <person name="Probst A.J."/>
            <person name="Ladd B."/>
            <person name="Jarett J.K."/>
            <person name="Geller-Mcgrath D.E."/>
            <person name="Sieber C.M.K."/>
            <person name="Emerson J.B."/>
            <person name="Anantharaman K."/>
            <person name="Thomas B.C."/>
            <person name="Malmstrom R."/>
            <person name="Stieglmeier M."/>
            <person name="Klingl A."/>
            <person name="Woyke T."/>
            <person name="Ryan C.M."/>
            <person name="Banfield J.F."/>
        </authorList>
    </citation>
    <scope>NUCLEOTIDE SEQUENCE [LARGE SCALE GENOMIC DNA]</scope>
</reference>
<accession>A0A2M7XH85</accession>